<evidence type="ECO:0000313" key="1">
    <source>
        <dbReference type="EMBL" id="KAK1939024.1"/>
    </source>
</evidence>
<reference evidence="1" key="1">
    <citation type="submission" date="2023-08" db="EMBL/GenBank/DDBJ databases">
        <title>Reference Genome Resource for the Citrus Pathogen Phytophthora citrophthora.</title>
        <authorList>
            <person name="Moller H."/>
            <person name="Coetzee B."/>
            <person name="Rose L.J."/>
            <person name="Van Niekerk J.M."/>
        </authorList>
    </citation>
    <scope>NUCLEOTIDE SEQUENCE</scope>
    <source>
        <strain evidence="1">STE-U-9442</strain>
    </source>
</reference>
<dbReference type="EMBL" id="JASMQC010000017">
    <property type="protein sequence ID" value="KAK1939024.1"/>
    <property type="molecule type" value="Genomic_DNA"/>
</dbReference>
<protein>
    <submittedName>
        <fullName evidence="1">Uncharacterized protein</fullName>
    </submittedName>
</protein>
<sequence length="699" mass="78786">MVEGLNLEDPRTLSRNTFTTEILLRLEETRVLLVPSPPMTGRTSTALLICQSLVNGQVMDDQKKIVFNLSAFMPYKFETFEEMFKLQCGVDWEYATSSLPSQGRMMKLRCTTETLHDAIRLCFWMFVKSVVNNPTSNWFIGFSRFGGALPALEAFYDRLEKLTGGHVGVTASTVKEMNESTMEEIHKKERHRFPANQLQFFPTKNKKSSKWLTQREASALPAVPISFKPIESIPRWNQIHVLVVLPRAPGNSNVIWYGKQGFDLIGDDVKQKDPRQTMSRKTLTTETIRQLEEKHVFQVNSSPMTGKTSLAALVSQSLANEIQKTGVTKGGFNFSAMPSSENETFEEGELQATMRCRLGFRLDYSSDAIQTMIQELYNDGRSPPRCQSTLFWPSVKFKLGRAGYNVRSLMFDANGWDMMYHQSALDRRLWYQAVSCFEGASSALEEFCIGLEELTVDALNEVFTSRNRSSTGLPSPTEWIRMLQSGSLYQTDDNVMFERLTSTRAVKKLESISIGWNASRMAATLIINVTSLRNIFGKGFWFGVTGGSSSRLRLFAKKRLSGIVRGVDSPHTLPEMIIRAINSMDYGSIHDTPSTFKTSVDEGALFGSGGFLNLTVREDEKFGGVKLLQEGSNLADQVDLGGRYLSLQLSDFCLVDFRHDDVPMERIAHDCGKLFFRSNDVVLVYPAMDVYRISASKKQ</sequence>
<dbReference type="AlphaFoldDB" id="A0AAD9LKV1"/>
<keyword evidence="2" id="KW-1185">Reference proteome</keyword>
<gene>
    <name evidence="1" type="ORF">P3T76_009099</name>
</gene>
<accession>A0AAD9LKV1</accession>
<comment type="caution">
    <text evidence="1">The sequence shown here is derived from an EMBL/GenBank/DDBJ whole genome shotgun (WGS) entry which is preliminary data.</text>
</comment>
<name>A0AAD9LKV1_9STRA</name>
<proteinExistence type="predicted"/>
<dbReference type="Proteomes" id="UP001259832">
    <property type="component" value="Unassembled WGS sequence"/>
</dbReference>
<evidence type="ECO:0000313" key="2">
    <source>
        <dbReference type="Proteomes" id="UP001259832"/>
    </source>
</evidence>
<organism evidence="1 2">
    <name type="scientific">Phytophthora citrophthora</name>
    <dbReference type="NCBI Taxonomy" id="4793"/>
    <lineage>
        <taxon>Eukaryota</taxon>
        <taxon>Sar</taxon>
        <taxon>Stramenopiles</taxon>
        <taxon>Oomycota</taxon>
        <taxon>Peronosporomycetes</taxon>
        <taxon>Peronosporales</taxon>
        <taxon>Peronosporaceae</taxon>
        <taxon>Phytophthora</taxon>
    </lineage>
</organism>